<keyword evidence="7" id="KW-1185">Reference proteome</keyword>
<evidence type="ECO:0000313" key="7">
    <source>
        <dbReference type="Proteomes" id="UP000266016"/>
    </source>
</evidence>
<protein>
    <submittedName>
        <fullName evidence="6">NAD(P)/FAD-dependent oxidoreductase</fullName>
    </submittedName>
</protein>
<sequence>MKHIDVIIIGGGPAGMSAAIWCKRLGVDHLLLEKEEKLGGQLTQIHNEIIDYPGLYAKNGKVMQQEFAAYFHNAGCLYRLHTKILSIDASSKTLKIQQENKIEKLHFHYLVLAMGSGPKLLEVPGEREMIARGEVYSATADRYRFKNKVVAVVGGGDRALEGAILLADADAAVYLIHRSENFKARSQYVDIVTKKENIKIITNTRVTSIHGEQCVTSIDLLNNKEKAFSLKVDAVFLRIGSKPNSELVKSLVKVAENELIVTDRIGQTSNSAIYAIGDICTNPLFSSIASSNGQAAIVAKYLSLLLTNEQTSKHKFISKFKP</sequence>
<evidence type="ECO:0000259" key="5">
    <source>
        <dbReference type="Pfam" id="PF07992"/>
    </source>
</evidence>
<feature type="domain" description="FAD/NAD(P)-binding" evidence="5">
    <location>
        <begin position="5"/>
        <end position="288"/>
    </location>
</feature>
<dbReference type="Gene3D" id="3.50.50.60">
    <property type="entry name" value="FAD/NAD(P)-binding domain"/>
    <property type="match status" value="2"/>
</dbReference>
<dbReference type="EMBL" id="QWVS01000028">
    <property type="protein sequence ID" value="RID84017.1"/>
    <property type="molecule type" value="Genomic_DNA"/>
</dbReference>
<evidence type="ECO:0000256" key="3">
    <source>
        <dbReference type="ARBA" id="ARBA00022630"/>
    </source>
</evidence>
<dbReference type="PRINTS" id="PR00469">
    <property type="entry name" value="PNDRDTASEII"/>
</dbReference>
<dbReference type="SUPFAM" id="SSF51905">
    <property type="entry name" value="FAD/NAD(P)-binding domain"/>
    <property type="match status" value="1"/>
</dbReference>
<keyword evidence="3" id="KW-0285">Flavoprotein</keyword>
<dbReference type="InterPro" id="IPR023753">
    <property type="entry name" value="FAD/NAD-binding_dom"/>
</dbReference>
<dbReference type="InterPro" id="IPR036188">
    <property type="entry name" value="FAD/NAD-bd_sf"/>
</dbReference>
<keyword evidence="4" id="KW-0560">Oxidoreductase</keyword>
<dbReference type="PRINTS" id="PR00368">
    <property type="entry name" value="FADPNR"/>
</dbReference>
<comment type="cofactor">
    <cofactor evidence="1">
        <name>FAD</name>
        <dbReference type="ChEBI" id="CHEBI:57692"/>
    </cofactor>
</comment>
<evidence type="ECO:0000256" key="2">
    <source>
        <dbReference type="ARBA" id="ARBA00011738"/>
    </source>
</evidence>
<dbReference type="PANTHER" id="PTHR48105">
    <property type="entry name" value="THIOREDOXIN REDUCTASE 1-RELATED-RELATED"/>
    <property type="match status" value="1"/>
</dbReference>
<evidence type="ECO:0000256" key="4">
    <source>
        <dbReference type="ARBA" id="ARBA00023002"/>
    </source>
</evidence>
<organism evidence="6 7">
    <name type="scientific">Peribacillus asahii</name>
    <dbReference type="NCBI Taxonomy" id="228899"/>
    <lineage>
        <taxon>Bacteria</taxon>
        <taxon>Bacillati</taxon>
        <taxon>Bacillota</taxon>
        <taxon>Bacilli</taxon>
        <taxon>Bacillales</taxon>
        <taxon>Bacillaceae</taxon>
        <taxon>Peribacillus</taxon>
    </lineage>
</organism>
<dbReference type="Pfam" id="PF07992">
    <property type="entry name" value="Pyr_redox_2"/>
    <property type="match status" value="1"/>
</dbReference>
<accession>A0A398B2D0</accession>
<comment type="caution">
    <text evidence="6">The sequence shown here is derived from an EMBL/GenBank/DDBJ whole genome shotgun (WGS) entry which is preliminary data.</text>
</comment>
<dbReference type="Proteomes" id="UP000266016">
    <property type="component" value="Unassembled WGS sequence"/>
</dbReference>
<evidence type="ECO:0000256" key="1">
    <source>
        <dbReference type="ARBA" id="ARBA00001974"/>
    </source>
</evidence>
<comment type="subunit">
    <text evidence="2">Homodimer.</text>
</comment>
<evidence type="ECO:0000313" key="6">
    <source>
        <dbReference type="EMBL" id="RID84017.1"/>
    </source>
</evidence>
<reference evidence="6 7" key="1">
    <citation type="submission" date="2018-08" db="EMBL/GenBank/DDBJ databases">
        <title>Bacillus jemisoniae sp. nov., Bacillus chryseoplanitiae sp. nov., Bacillus resnikiae sp. nov., and Bacillus frankliniae sp. nov., isolated from Viking spacecraft and associated surfaces.</title>
        <authorList>
            <person name="Seuylemezian A."/>
            <person name="Vaishampayan P."/>
        </authorList>
    </citation>
    <scope>NUCLEOTIDE SEQUENCE [LARGE SCALE GENOMIC DNA]</scope>
    <source>
        <strain evidence="6 7">MA001</strain>
    </source>
</reference>
<dbReference type="InterPro" id="IPR050097">
    <property type="entry name" value="Ferredoxin-NADP_redctase_2"/>
</dbReference>
<dbReference type="RefSeq" id="WP_119117869.1">
    <property type="nucleotide sequence ID" value="NZ_QWVS01000028.1"/>
</dbReference>
<name>A0A398B2D0_9BACI</name>
<dbReference type="GO" id="GO:0016491">
    <property type="term" value="F:oxidoreductase activity"/>
    <property type="evidence" value="ECO:0007669"/>
    <property type="project" value="UniProtKB-KW"/>
</dbReference>
<dbReference type="AlphaFoldDB" id="A0A398B2D0"/>
<gene>
    <name evidence="6" type="ORF">D1953_14295</name>
</gene>
<proteinExistence type="predicted"/>